<evidence type="ECO:0000259" key="1">
    <source>
        <dbReference type="Pfam" id="PF04480"/>
    </source>
</evidence>
<dbReference type="PANTHER" id="PTHR38590">
    <property type="entry name" value="BLL0828 PROTEIN"/>
    <property type="match status" value="1"/>
</dbReference>
<evidence type="ECO:0000313" key="2">
    <source>
        <dbReference type="EMBL" id="RIJ48586.1"/>
    </source>
</evidence>
<dbReference type="EMBL" id="QWGR01000004">
    <property type="protein sequence ID" value="RIJ48586.1"/>
    <property type="molecule type" value="Genomic_DNA"/>
</dbReference>
<accession>A0A399SWY8</accession>
<keyword evidence="3" id="KW-1185">Reference proteome</keyword>
<organism evidence="2 3">
    <name type="scientific">Maribellus luteus</name>
    <dbReference type="NCBI Taxonomy" id="2305463"/>
    <lineage>
        <taxon>Bacteria</taxon>
        <taxon>Pseudomonadati</taxon>
        <taxon>Bacteroidota</taxon>
        <taxon>Bacteroidia</taxon>
        <taxon>Marinilabiliales</taxon>
        <taxon>Prolixibacteraceae</taxon>
        <taxon>Maribellus</taxon>
    </lineage>
</organism>
<dbReference type="Proteomes" id="UP000265926">
    <property type="component" value="Unassembled WGS sequence"/>
</dbReference>
<dbReference type="SUPFAM" id="SSF52980">
    <property type="entry name" value="Restriction endonuclease-like"/>
    <property type="match status" value="1"/>
</dbReference>
<dbReference type="InterPro" id="IPR007569">
    <property type="entry name" value="DUF559"/>
</dbReference>
<proteinExistence type="predicted"/>
<dbReference type="PANTHER" id="PTHR38590:SF1">
    <property type="entry name" value="BLL0828 PROTEIN"/>
    <property type="match status" value="1"/>
</dbReference>
<evidence type="ECO:0000313" key="3">
    <source>
        <dbReference type="Proteomes" id="UP000265926"/>
    </source>
</evidence>
<comment type="caution">
    <text evidence="2">The sequence shown here is derived from an EMBL/GenBank/DDBJ whole genome shotgun (WGS) entry which is preliminary data.</text>
</comment>
<feature type="domain" description="DUF559" evidence="1">
    <location>
        <begin position="13"/>
        <end position="89"/>
    </location>
</feature>
<sequence length="97" mass="12077">MRGKKINKMRYEQIKQTARKLRHEATPEERKLWRYLRRNQLKGRKFLRQHAIIYDSIGDEHFFYVPDFYCFKENLAIELDGKIHEFNKKRIRDAMKF</sequence>
<dbReference type="InterPro" id="IPR011335">
    <property type="entry name" value="Restrct_endonuc-II-like"/>
</dbReference>
<gene>
    <name evidence="2" type="ORF">D1614_08600</name>
</gene>
<protein>
    <submittedName>
        <fullName evidence="2">DUF559 domain-containing protein</fullName>
    </submittedName>
</protein>
<name>A0A399SWY8_9BACT</name>
<dbReference type="Gene3D" id="3.40.960.10">
    <property type="entry name" value="VSR Endonuclease"/>
    <property type="match status" value="1"/>
</dbReference>
<dbReference type="InterPro" id="IPR047216">
    <property type="entry name" value="Endonuclease_DUF559_bact"/>
</dbReference>
<dbReference type="AlphaFoldDB" id="A0A399SWY8"/>
<dbReference type="Pfam" id="PF04480">
    <property type="entry name" value="DUF559"/>
    <property type="match status" value="1"/>
</dbReference>
<reference evidence="2 3" key="1">
    <citation type="submission" date="2018-08" db="EMBL/GenBank/DDBJ databases">
        <title>Pallidiluteibacterium maritimus gen. nov., sp. nov., isolated from coastal sediment.</title>
        <authorList>
            <person name="Zhou L.Y."/>
        </authorList>
    </citation>
    <scope>NUCLEOTIDE SEQUENCE [LARGE SCALE GENOMIC DNA]</scope>
    <source>
        <strain evidence="2 3">XSD2</strain>
    </source>
</reference>